<dbReference type="AlphaFoldDB" id="A0AAV1QQ02"/>
<sequence length="89" mass="9394">MAEFLLLINKSLHLPARRARFVASPTLDISQALASFSHEVEGASPLVVTRWGAFAISAWGLARHPEPTVPPVRGASEAIALGEGGAGRH</sequence>
<dbReference type="EMBL" id="CAWUPB010000058">
    <property type="protein sequence ID" value="CAK7323048.1"/>
    <property type="molecule type" value="Genomic_DNA"/>
</dbReference>
<gene>
    <name evidence="1" type="ORF">DCAF_LOCUS663</name>
</gene>
<protein>
    <submittedName>
        <fullName evidence="1">Uncharacterized protein</fullName>
    </submittedName>
</protein>
<organism evidence="1 2">
    <name type="scientific">Dovyalis caffra</name>
    <dbReference type="NCBI Taxonomy" id="77055"/>
    <lineage>
        <taxon>Eukaryota</taxon>
        <taxon>Viridiplantae</taxon>
        <taxon>Streptophyta</taxon>
        <taxon>Embryophyta</taxon>
        <taxon>Tracheophyta</taxon>
        <taxon>Spermatophyta</taxon>
        <taxon>Magnoliopsida</taxon>
        <taxon>eudicotyledons</taxon>
        <taxon>Gunneridae</taxon>
        <taxon>Pentapetalae</taxon>
        <taxon>rosids</taxon>
        <taxon>fabids</taxon>
        <taxon>Malpighiales</taxon>
        <taxon>Salicaceae</taxon>
        <taxon>Flacourtieae</taxon>
        <taxon>Dovyalis</taxon>
    </lineage>
</organism>
<accession>A0AAV1QQ02</accession>
<evidence type="ECO:0000313" key="2">
    <source>
        <dbReference type="Proteomes" id="UP001314170"/>
    </source>
</evidence>
<dbReference type="Proteomes" id="UP001314170">
    <property type="component" value="Unassembled WGS sequence"/>
</dbReference>
<evidence type="ECO:0000313" key="1">
    <source>
        <dbReference type="EMBL" id="CAK7323048.1"/>
    </source>
</evidence>
<comment type="caution">
    <text evidence="1">The sequence shown here is derived from an EMBL/GenBank/DDBJ whole genome shotgun (WGS) entry which is preliminary data.</text>
</comment>
<keyword evidence="2" id="KW-1185">Reference proteome</keyword>
<reference evidence="1 2" key="1">
    <citation type="submission" date="2024-01" db="EMBL/GenBank/DDBJ databases">
        <authorList>
            <person name="Waweru B."/>
        </authorList>
    </citation>
    <scope>NUCLEOTIDE SEQUENCE [LARGE SCALE GENOMIC DNA]</scope>
</reference>
<name>A0AAV1QQ02_9ROSI</name>
<proteinExistence type="predicted"/>